<name>A0A0B6ZMI6_9EUPU</name>
<proteinExistence type="predicted"/>
<dbReference type="EMBL" id="HACG01022206">
    <property type="protein sequence ID" value="CEK69071.1"/>
    <property type="molecule type" value="Transcribed_RNA"/>
</dbReference>
<organism evidence="2">
    <name type="scientific">Arion vulgaris</name>
    <dbReference type="NCBI Taxonomy" id="1028688"/>
    <lineage>
        <taxon>Eukaryota</taxon>
        <taxon>Metazoa</taxon>
        <taxon>Spiralia</taxon>
        <taxon>Lophotrochozoa</taxon>
        <taxon>Mollusca</taxon>
        <taxon>Gastropoda</taxon>
        <taxon>Heterobranchia</taxon>
        <taxon>Euthyneura</taxon>
        <taxon>Panpulmonata</taxon>
        <taxon>Eupulmonata</taxon>
        <taxon>Stylommatophora</taxon>
        <taxon>Helicina</taxon>
        <taxon>Arionoidea</taxon>
        <taxon>Arionidae</taxon>
        <taxon>Arion</taxon>
    </lineage>
</organism>
<keyword evidence="1" id="KW-1133">Transmembrane helix</keyword>
<evidence type="ECO:0000313" key="2">
    <source>
        <dbReference type="EMBL" id="CEK69071.1"/>
    </source>
</evidence>
<sequence length="57" mass="6639">MYQNMKGKNHQGDTSGPAEKFFSLSLITEMEMMLWHAIYIDSIVVCSFYLSVTYMFC</sequence>
<gene>
    <name evidence="2" type="primary">ORF68808</name>
</gene>
<keyword evidence="1" id="KW-0812">Transmembrane</keyword>
<protein>
    <submittedName>
        <fullName evidence="2">Uncharacterized protein</fullName>
    </submittedName>
</protein>
<keyword evidence="1" id="KW-0472">Membrane</keyword>
<dbReference type="AlphaFoldDB" id="A0A0B6ZMI6"/>
<accession>A0A0B6ZMI6</accession>
<reference evidence="2" key="1">
    <citation type="submission" date="2014-12" db="EMBL/GenBank/DDBJ databases">
        <title>Insight into the proteome of Arion vulgaris.</title>
        <authorList>
            <person name="Aradska J."/>
            <person name="Bulat T."/>
            <person name="Smidak R."/>
            <person name="Sarate P."/>
            <person name="Gangsoo J."/>
            <person name="Sialana F."/>
            <person name="Bilban M."/>
            <person name="Lubec G."/>
        </authorList>
    </citation>
    <scope>NUCLEOTIDE SEQUENCE</scope>
    <source>
        <tissue evidence="2">Skin</tissue>
    </source>
</reference>
<feature type="transmembrane region" description="Helical" evidence="1">
    <location>
        <begin position="33"/>
        <end position="56"/>
    </location>
</feature>
<evidence type="ECO:0000256" key="1">
    <source>
        <dbReference type="SAM" id="Phobius"/>
    </source>
</evidence>